<evidence type="ECO:0000259" key="8">
    <source>
        <dbReference type="Pfam" id="PF04239"/>
    </source>
</evidence>
<dbReference type="EMBL" id="QREH01000001">
    <property type="protein sequence ID" value="REE04480.1"/>
    <property type="molecule type" value="Genomic_DNA"/>
</dbReference>
<evidence type="ECO:0000256" key="1">
    <source>
        <dbReference type="ARBA" id="ARBA00004651"/>
    </source>
</evidence>
<evidence type="ECO:0000256" key="5">
    <source>
        <dbReference type="ARBA" id="ARBA00022989"/>
    </source>
</evidence>
<gene>
    <name evidence="10" type="ORF">C8E99_2316</name>
</gene>
<dbReference type="Proteomes" id="UP000256727">
    <property type="component" value="Unassembled WGS sequence"/>
</dbReference>
<keyword evidence="4 7" id="KW-0812">Transmembrane</keyword>
<evidence type="ECO:0000313" key="10">
    <source>
        <dbReference type="EMBL" id="REE04480.1"/>
    </source>
</evidence>
<keyword evidence="6 7" id="KW-0472">Membrane</keyword>
<dbReference type="InterPro" id="IPR048454">
    <property type="entry name" value="YetF_N"/>
</dbReference>
<comment type="similarity">
    <text evidence="2">Belongs to the UPF0702 family.</text>
</comment>
<evidence type="ECO:0000256" key="3">
    <source>
        <dbReference type="ARBA" id="ARBA00022475"/>
    </source>
</evidence>
<feature type="domain" description="YetF-like N-terminal transmembrane" evidence="9">
    <location>
        <begin position="12"/>
        <end position="71"/>
    </location>
</feature>
<keyword evidence="11" id="KW-1185">Reference proteome</keyword>
<dbReference type="Pfam" id="PF20730">
    <property type="entry name" value="YetF_N"/>
    <property type="match status" value="1"/>
</dbReference>
<comment type="caution">
    <text evidence="10">The sequence shown here is derived from an EMBL/GenBank/DDBJ whole genome shotgun (WGS) entry which is preliminary data.</text>
</comment>
<comment type="subcellular location">
    <subcellularLocation>
        <location evidence="1">Cell membrane</location>
        <topology evidence="1">Multi-pass membrane protein</topology>
    </subcellularLocation>
</comment>
<sequence length="149" mass="16334">MDLVLRAAGVYLLLLVVLRLTGKRSMAQVTMFDFIVLLIISEAVSEALLGEDSSLTAAAVVVTTLVLLERLSDYFSWRLPRFKRALESVPVVLVEDGRPLQSIMDRERISAEDVLSAARSTQGLESMDQIKWAVLETSGSISIVPAQQG</sequence>
<evidence type="ECO:0000256" key="6">
    <source>
        <dbReference type="ARBA" id="ARBA00023136"/>
    </source>
</evidence>
<feature type="transmembrane region" description="Helical" evidence="7">
    <location>
        <begin position="6"/>
        <end position="22"/>
    </location>
</feature>
<dbReference type="GO" id="GO:0005886">
    <property type="term" value="C:plasma membrane"/>
    <property type="evidence" value="ECO:0007669"/>
    <property type="project" value="UniProtKB-SubCell"/>
</dbReference>
<dbReference type="InterPro" id="IPR023090">
    <property type="entry name" value="UPF0702_alpha/beta_dom_sf"/>
</dbReference>
<dbReference type="OrthoDB" id="9793799at2"/>
<dbReference type="Pfam" id="PF04239">
    <property type="entry name" value="DUF421"/>
    <property type="match status" value="1"/>
</dbReference>
<organism evidence="10 11">
    <name type="scientific">Citricoccus muralis</name>
    <dbReference type="NCBI Taxonomy" id="169134"/>
    <lineage>
        <taxon>Bacteria</taxon>
        <taxon>Bacillati</taxon>
        <taxon>Actinomycetota</taxon>
        <taxon>Actinomycetes</taxon>
        <taxon>Micrococcales</taxon>
        <taxon>Micrococcaceae</taxon>
        <taxon>Citricoccus</taxon>
    </lineage>
</organism>
<keyword evidence="5 7" id="KW-1133">Transmembrane helix</keyword>
<evidence type="ECO:0000259" key="9">
    <source>
        <dbReference type="Pfam" id="PF20730"/>
    </source>
</evidence>
<accession>A0A3D9LF58</accession>
<evidence type="ECO:0000313" key="11">
    <source>
        <dbReference type="Proteomes" id="UP000256727"/>
    </source>
</evidence>
<dbReference type="Gene3D" id="3.30.240.20">
    <property type="entry name" value="bsu07140 like domains"/>
    <property type="match status" value="1"/>
</dbReference>
<proteinExistence type="inferred from homology"/>
<evidence type="ECO:0000256" key="7">
    <source>
        <dbReference type="SAM" id="Phobius"/>
    </source>
</evidence>
<dbReference type="AlphaFoldDB" id="A0A3D9LF58"/>
<evidence type="ECO:0000256" key="2">
    <source>
        <dbReference type="ARBA" id="ARBA00006448"/>
    </source>
</evidence>
<evidence type="ECO:0000256" key="4">
    <source>
        <dbReference type="ARBA" id="ARBA00022692"/>
    </source>
</evidence>
<dbReference type="InterPro" id="IPR007353">
    <property type="entry name" value="DUF421"/>
</dbReference>
<reference evidence="10 11" key="1">
    <citation type="submission" date="2018-07" db="EMBL/GenBank/DDBJ databases">
        <title>Sequencing the genomes of 1000 actinobacteria strains.</title>
        <authorList>
            <person name="Klenk H.-P."/>
        </authorList>
    </citation>
    <scope>NUCLEOTIDE SEQUENCE [LARGE SCALE GENOMIC DNA]</scope>
    <source>
        <strain evidence="10 11">DSM 14442</strain>
    </source>
</reference>
<dbReference type="PANTHER" id="PTHR34582">
    <property type="entry name" value="UPF0702 TRANSMEMBRANE PROTEIN YCAP"/>
    <property type="match status" value="1"/>
</dbReference>
<feature type="domain" description="YetF C-terminal" evidence="8">
    <location>
        <begin position="81"/>
        <end position="147"/>
    </location>
</feature>
<keyword evidence="3" id="KW-1003">Cell membrane</keyword>
<name>A0A3D9LF58_9MICC</name>
<dbReference type="PANTHER" id="PTHR34582:SF6">
    <property type="entry name" value="UPF0702 TRANSMEMBRANE PROTEIN YCAP"/>
    <property type="match status" value="1"/>
</dbReference>
<dbReference type="RefSeq" id="WP_115932403.1">
    <property type="nucleotide sequence ID" value="NZ_QREH01000001.1"/>
</dbReference>
<protein>
    <submittedName>
        <fullName evidence="10">Uncharacterized protein DUF421</fullName>
    </submittedName>
</protein>